<sequence length="57" mass="6628">MFMKHRDYIAALRLQIAMVRQALRDAQEMELTDEETDQLLDRLSALLALLHALENDS</sequence>
<evidence type="ECO:0000313" key="2">
    <source>
        <dbReference type="Proteomes" id="UP000198901"/>
    </source>
</evidence>
<dbReference type="STRING" id="563176.SAMN04488090_1101"/>
<protein>
    <submittedName>
        <fullName evidence="1">Uncharacterized protein</fullName>
    </submittedName>
</protein>
<gene>
    <name evidence="1" type="ORF">SAMN04488090_1101</name>
</gene>
<reference evidence="1 2" key="1">
    <citation type="submission" date="2016-10" db="EMBL/GenBank/DDBJ databases">
        <authorList>
            <person name="de Groot N.N."/>
        </authorList>
    </citation>
    <scope>NUCLEOTIDE SEQUENCE [LARGE SCALE GENOMIC DNA]</scope>
    <source>
        <strain evidence="1 2">DSM 21668</strain>
    </source>
</reference>
<evidence type="ECO:0000313" key="1">
    <source>
        <dbReference type="EMBL" id="SDL51833.1"/>
    </source>
</evidence>
<keyword evidence="2" id="KW-1185">Reference proteome</keyword>
<organism evidence="1 2">
    <name type="scientific">Siphonobacter aquaeclarae</name>
    <dbReference type="NCBI Taxonomy" id="563176"/>
    <lineage>
        <taxon>Bacteria</taxon>
        <taxon>Pseudomonadati</taxon>
        <taxon>Bacteroidota</taxon>
        <taxon>Cytophagia</taxon>
        <taxon>Cytophagales</taxon>
        <taxon>Cytophagaceae</taxon>
        <taxon>Siphonobacter</taxon>
    </lineage>
</organism>
<dbReference type="EMBL" id="FNGS01000002">
    <property type="protein sequence ID" value="SDL51833.1"/>
    <property type="molecule type" value="Genomic_DNA"/>
</dbReference>
<accession>A0A1G9KQR7</accession>
<dbReference type="Proteomes" id="UP000198901">
    <property type="component" value="Unassembled WGS sequence"/>
</dbReference>
<name>A0A1G9KQR7_9BACT</name>
<dbReference type="AlphaFoldDB" id="A0A1G9KQR7"/>
<proteinExistence type="predicted"/>